<evidence type="ECO:0000313" key="3">
    <source>
        <dbReference type="EMBL" id="ORZ02523.1"/>
    </source>
</evidence>
<accession>A0A1X2HSI3</accession>
<dbReference type="GO" id="GO:0003723">
    <property type="term" value="F:RNA binding"/>
    <property type="evidence" value="ECO:0007669"/>
    <property type="project" value="InterPro"/>
</dbReference>
<keyword evidence="4" id="KW-1185">Reference proteome</keyword>
<feature type="region of interest" description="Disordered" evidence="1">
    <location>
        <begin position="131"/>
        <end position="152"/>
    </location>
</feature>
<sequence>MSLEPEVPYDPLEQEHETWRDPTILSDSNAVQVDDPYVAPNSTVDYYDVTPMDNSKEPDGCWMVPPEHSLAEVLGPNRSHLNSIKEETSTYLEYNDTKHQVDIWGQADLVLQAKRLLDGIVRNLADKKAADSRRKTKKWGKPERELTRKEKERVERKLQYEQKMKSYQGKPSVPQNYNAYVTLPNQDIPVLKIMGEREEKVASIRADLLVYVYYDEKSAAFHIAGDEEYPVRTAAERVRNLYLRAARQPYRATLRLIKQPSKSLKVQFSELPSNALRYEYLHGDDHSTSIHRFYECYELMAPRLITDYNQDQNLIDFDETRDMPFSSPLPEALQSIDKTNEEKITEALELGLESVRLNDWELQMKVRFGQTHLIDYPKKDWVTVEKLMEYLPHPRFRSELAPCIARTYDQVKPLFEYLNNNCLLFNNMPYTQYIIEARQLPTMPQQPPPNSRIREPRPSAMEEWSTKMVAEFSEHGKPPTRWRVLVECHDLVNVSMTDLEAHYAWDLKLQYARRLKSEGNTPHNKFAEHLRVTQEEGKEQRLSYIGTKGYRPMTIKQKKIWAYGHGDWVFEVKREELWDMQDVPVTNPGLPVSLASIPPDQTQYKFSAHKEVWRNKMSHNTDLKMGEAPEWTGRDFLAHGIDSVKDMISTSQKLTDDLRKHVPIYWASEAQPSLV</sequence>
<comment type="caution">
    <text evidence="3">The sequence shown here is derived from an EMBL/GenBank/DDBJ whole genome shotgun (WGS) entry which is preliminary data.</text>
</comment>
<dbReference type="STRING" id="13706.A0A1X2HSI3"/>
<dbReference type="OMA" id="QVDIWGD"/>
<dbReference type="SUPFAM" id="SSF54791">
    <property type="entry name" value="Eukaryotic type KH-domain (KH-domain type I)"/>
    <property type="match status" value="1"/>
</dbReference>
<dbReference type="EMBL" id="MCGN01000001">
    <property type="protein sequence ID" value="ORZ02523.1"/>
    <property type="molecule type" value="Genomic_DNA"/>
</dbReference>
<dbReference type="InterPro" id="IPR036612">
    <property type="entry name" value="KH_dom_type_1_sf"/>
</dbReference>
<gene>
    <name evidence="3" type="ORF">BCR43DRAFT_481679</name>
</gene>
<organism evidence="3 4">
    <name type="scientific">Syncephalastrum racemosum</name>
    <name type="common">Filamentous fungus</name>
    <dbReference type="NCBI Taxonomy" id="13706"/>
    <lineage>
        <taxon>Eukaryota</taxon>
        <taxon>Fungi</taxon>
        <taxon>Fungi incertae sedis</taxon>
        <taxon>Mucoromycota</taxon>
        <taxon>Mucoromycotina</taxon>
        <taxon>Mucoromycetes</taxon>
        <taxon>Mucorales</taxon>
        <taxon>Syncephalastraceae</taxon>
        <taxon>Syncephalastrum</taxon>
    </lineage>
</organism>
<dbReference type="Pfam" id="PF25482">
    <property type="entry name" value="DUF7905"/>
    <property type="match status" value="1"/>
</dbReference>
<feature type="domain" description="DUF7905" evidence="2">
    <location>
        <begin position="329"/>
        <end position="640"/>
    </location>
</feature>
<evidence type="ECO:0000259" key="2">
    <source>
        <dbReference type="Pfam" id="PF25482"/>
    </source>
</evidence>
<proteinExistence type="predicted"/>
<evidence type="ECO:0000313" key="4">
    <source>
        <dbReference type="Proteomes" id="UP000242180"/>
    </source>
</evidence>
<name>A0A1X2HSI3_SYNRA</name>
<dbReference type="InParanoid" id="A0A1X2HSI3"/>
<evidence type="ECO:0000256" key="1">
    <source>
        <dbReference type="SAM" id="MobiDB-lite"/>
    </source>
</evidence>
<feature type="compositionally biased region" description="Basic and acidic residues" evidence="1">
    <location>
        <begin position="140"/>
        <end position="152"/>
    </location>
</feature>
<dbReference type="InterPro" id="IPR057227">
    <property type="entry name" value="DUF7905"/>
</dbReference>
<dbReference type="OrthoDB" id="4739136at2759"/>
<dbReference type="AlphaFoldDB" id="A0A1X2HSI3"/>
<protein>
    <recommendedName>
        <fullName evidence="2">DUF7905 domain-containing protein</fullName>
    </recommendedName>
</protein>
<dbReference type="Proteomes" id="UP000242180">
    <property type="component" value="Unassembled WGS sequence"/>
</dbReference>
<reference evidence="3 4" key="1">
    <citation type="submission" date="2016-07" db="EMBL/GenBank/DDBJ databases">
        <title>Pervasive Adenine N6-methylation of Active Genes in Fungi.</title>
        <authorList>
            <consortium name="DOE Joint Genome Institute"/>
            <person name="Mondo S.J."/>
            <person name="Dannebaum R.O."/>
            <person name="Kuo R.C."/>
            <person name="Labutti K."/>
            <person name="Haridas S."/>
            <person name="Kuo A."/>
            <person name="Salamov A."/>
            <person name="Ahrendt S.R."/>
            <person name="Lipzen A."/>
            <person name="Sullivan W."/>
            <person name="Andreopoulos W.B."/>
            <person name="Clum A."/>
            <person name="Lindquist E."/>
            <person name="Daum C."/>
            <person name="Ramamoorthy G.K."/>
            <person name="Gryganskyi A."/>
            <person name="Culley D."/>
            <person name="Magnuson J.K."/>
            <person name="James T.Y."/>
            <person name="O'Malley M.A."/>
            <person name="Stajich J.E."/>
            <person name="Spatafora J.W."/>
            <person name="Visel A."/>
            <person name="Grigoriev I.V."/>
        </authorList>
    </citation>
    <scope>NUCLEOTIDE SEQUENCE [LARGE SCALE GENOMIC DNA]</scope>
    <source>
        <strain evidence="3 4">NRRL 2496</strain>
    </source>
</reference>